<evidence type="ECO:0000256" key="5">
    <source>
        <dbReference type="ARBA" id="ARBA00022519"/>
    </source>
</evidence>
<feature type="domain" description="GspL periplasmic" evidence="12">
    <location>
        <begin position="248"/>
        <end position="399"/>
    </location>
</feature>
<evidence type="ECO:0000256" key="9">
    <source>
        <dbReference type="ARBA" id="ARBA00023136"/>
    </source>
</evidence>
<protein>
    <recommendedName>
        <fullName evidence="10">Type II secretion system protein L</fullName>
        <shortName evidence="10">T2SS protein L</shortName>
    </recommendedName>
</protein>
<dbReference type="RefSeq" id="WP_225674780.1">
    <property type="nucleotide sequence ID" value="NZ_JAEDAH010000055.1"/>
</dbReference>
<evidence type="ECO:0000259" key="12">
    <source>
        <dbReference type="Pfam" id="PF12693"/>
    </source>
</evidence>
<dbReference type="NCBIfam" id="TIGR01709">
    <property type="entry name" value="typeII_sec_gspL"/>
    <property type="match status" value="1"/>
</dbReference>
<evidence type="ECO:0000256" key="3">
    <source>
        <dbReference type="ARBA" id="ARBA00022448"/>
    </source>
</evidence>
<keyword evidence="8" id="KW-1133">Transmembrane helix</keyword>
<evidence type="ECO:0000313" key="13">
    <source>
        <dbReference type="EMBL" id="MCA6064117.1"/>
    </source>
</evidence>
<dbReference type="Pfam" id="PF12693">
    <property type="entry name" value="GspL_C"/>
    <property type="match status" value="1"/>
</dbReference>
<dbReference type="SUPFAM" id="SSF53067">
    <property type="entry name" value="Actin-like ATPase domain"/>
    <property type="match status" value="1"/>
</dbReference>
<dbReference type="InterPro" id="IPR043129">
    <property type="entry name" value="ATPase_NBD"/>
</dbReference>
<evidence type="ECO:0000259" key="11">
    <source>
        <dbReference type="Pfam" id="PF05134"/>
    </source>
</evidence>
<dbReference type="Gene3D" id="3.30.420.380">
    <property type="match status" value="1"/>
</dbReference>
<keyword evidence="6" id="KW-0812">Transmembrane</keyword>
<feature type="domain" description="GspL cytoplasmic actin-ATPase-like" evidence="11">
    <location>
        <begin position="11"/>
        <end position="158"/>
    </location>
</feature>
<keyword evidence="14" id="KW-1185">Reference proteome</keyword>
<gene>
    <name evidence="13" type="ORF">I9W95_10905</name>
</gene>
<dbReference type="PIRSF" id="PIRSF015761">
    <property type="entry name" value="Protein_L"/>
    <property type="match status" value="1"/>
</dbReference>
<dbReference type="InterPro" id="IPR025691">
    <property type="entry name" value="GspL_pp_dom"/>
</dbReference>
<organism evidence="13 14">
    <name type="scientific">Thalassolituus marinus</name>
    <dbReference type="NCBI Taxonomy" id="671053"/>
    <lineage>
        <taxon>Bacteria</taxon>
        <taxon>Pseudomonadati</taxon>
        <taxon>Pseudomonadota</taxon>
        <taxon>Gammaproteobacteria</taxon>
        <taxon>Oceanospirillales</taxon>
        <taxon>Oceanospirillaceae</taxon>
        <taxon>Thalassolituus</taxon>
    </lineage>
</organism>
<dbReference type="Gene3D" id="3.30.1360.100">
    <property type="entry name" value="General secretion pathway protein M, EpsM"/>
    <property type="match status" value="1"/>
</dbReference>
<evidence type="ECO:0000256" key="10">
    <source>
        <dbReference type="PIRNR" id="PIRNR015761"/>
    </source>
</evidence>
<evidence type="ECO:0000256" key="1">
    <source>
        <dbReference type="ARBA" id="ARBA00004377"/>
    </source>
</evidence>
<accession>A0ABS7ZQW9</accession>
<name>A0ABS7ZQW9_9GAMM</name>
<evidence type="ECO:0000256" key="7">
    <source>
        <dbReference type="ARBA" id="ARBA00022927"/>
    </source>
</evidence>
<proteinExistence type="inferred from homology"/>
<keyword evidence="9" id="KW-0472">Membrane</keyword>
<reference evidence="13 14" key="1">
    <citation type="submission" date="2020-12" db="EMBL/GenBank/DDBJ databases">
        <title>Novel Thalassolituus-related marine hydrocarbonoclastic bacteria mediated algae-derived hydrocarbons mineralization in twilight zone of the northern South China Sea.</title>
        <authorList>
            <person name="Dong C."/>
        </authorList>
    </citation>
    <scope>NUCLEOTIDE SEQUENCE [LARGE SCALE GENOMIC DNA]</scope>
    <source>
        <strain evidence="13 14">IMCC1826</strain>
    </source>
</reference>
<comment type="subcellular location">
    <subcellularLocation>
        <location evidence="1">Cell inner membrane</location>
        <topology evidence="1">Single-pass membrane protein</topology>
    </subcellularLocation>
</comment>
<keyword evidence="4" id="KW-1003">Cell membrane</keyword>
<dbReference type="EMBL" id="JAEDAH010000055">
    <property type="protein sequence ID" value="MCA6064117.1"/>
    <property type="molecule type" value="Genomic_DNA"/>
</dbReference>
<dbReference type="Proteomes" id="UP000714380">
    <property type="component" value="Unassembled WGS sequence"/>
</dbReference>
<dbReference type="InterPro" id="IPR007812">
    <property type="entry name" value="T2SS_protein-GspL"/>
</dbReference>
<dbReference type="Pfam" id="PF05134">
    <property type="entry name" value="T2SSL"/>
    <property type="match status" value="1"/>
</dbReference>
<dbReference type="InterPro" id="IPR024230">
    <property type="entry name" value="GspL_cyto_dom"/>
</dbReference>
<comment type="caution">
    <text evidence="13">The sequence shown here is derived from an EMBL/GenBank/DDBJ whole genome shotgun (WGS) entry which is preliminary data.</text>
</comment>
<keyword evidence="3 10" id="KW-0813">Transport</keyword>
<evidence type="ECO:0000256" key="2">
    <source>
        <dbReference type="ARBA" id="ARBA00005318"/>
    </source>
</evidence>
<evidence type="ECO:0000256" key="8">
    <source>
        <dbReference type="ARBA" id="ARBA00022989"/>
    </source>
</evidence>
<keyword evidence="5" id="KW-0997">Cell inner membrane</keyword>
<evidence type="ECO:0000256" key="4">
    <source>
        <dbReference type="ARBA" id="ARBA00022475"/>
    </source>
</evidence>
<evidence type="ECO:0000256" key="6">
    <source>
        <dbReference type="ARBA" id="ARBA00022692"/>
    </source>
</evidence>
<comment type="similarity">
    <text evidence="2 10">Belongs to the GSP L family.</text>
</comment>
<comment type="function">
    <text evidence="10">Inner membrane component of the type II secretion system required for the energy-dependent secretion of extracellular factors such as proteases and toxins from the periplasm.</text>
</comment>
<keyword evidence="7 10" id="KW-0653">Protein transport</keyword>
<evidence type="ECO:0000313" key="14">
    <source>
        <dbReference type="Proteomes" id="UP000714380"/>
    </source>
</evidence>
<sequence>METIRVQWHAADSEWLVSPLDSPDWQSLPQWADNVADLTQVRLILSPVNYATHFVSLPGVSARHMQRALPFALEESLIEDVASYLIVPAGQADKKTRAYVLSADLIERLLEACEVLHLQVRELIPATQLMEADSFQRSQLQSQSGWMIRLPGRFEGWVPDAALTAVCESLFEEMTGNSQSLAILAPQLDQAQLLKTTLETSFPEAFATLQCRVSEGVNEARDKLTERVTNLLVGRFQVREAIEEKPKAWWRPLAAMAAVWLVLATGWMFIEQHGAAQKADQVYSETLALYKRLFPGERIRSLDRQIREKINGGGEAQGDGFLSSVNVLGRVYAVQKLQKQVQIMSLRFNDRLQEVTLEVQAASLAELQTLRAALEKEGLRAEVASATNDKQGVKGRIRIGGAA</sequence>